<organism evidence="2 3">
    <name type="scientific">Microcella pacifica</name>
    <dbReference type="NCBI Taxonomy" id="2591847"/>
    <lineage>
        <taxon>Bacteria</taxon>
        <taxon>Bacillati</taxon>
        <taxon>Actinomycetota</taxon>
        <taxon>Actinomycetes</taxon>
        <taxon>Micrococcales</taxon>
        <taxon>Microbacteriaceae</taxon>
        <taxon>Microcella</taxon>
    </lineage>
</organism>
<sequence>MTASKRELNHPAGDVGAPPVRWWVPAIAATALLAVLIAVVVLLVRPPGPLDDPRPAFQRDGLLRDGPVLDTDFEGVELGDRTVILLFERSEPEGGEWEQWQADVTDDGADLVVLTPNDPAHDRLVSALHMPVPVDGGPPVGYAVVDSERQVRYVTLDPQYLVNAYEVDVITGAVS</sequence>
<proteinExistence type="predicted"/>
<dbReference type="RefSeq" id="WP_152584321.1">
    <property type="nucleotide sequence ID" value="NZ_VIKT02000042.1"/>
</dbReference>
<keyword evidence="3" id="KW-1185">Reference proteome</keyword>
<accession>A0A9E5MJE5</accession>
<dbReference type="Proteomes" id="UP000818266">
    <property type="component" value="Unassembled WGS sequence"/>
</dbReference>
<evidence type="ECO:0000256" key="1">
    <source>
        <dbReference type="SAM" id="Phobius"/>
    </source>
</evidence>
<name>A0A9E5MJE5_9MICO</name>
<evidence type="ECO:0000313" key="3">
    <source>
        <dbReference type="Proteomes" id="UP000818266"/>
    </source>
</evidence>
<dbReference type="OrthoDB" id="5183149at2"/>
<evidence type="ECO:0000313" key="2">
    <source>
        <dbReference type="EMBL" id="NHF64173.1"/>
    </source>
</evidence>
<protein>
    <submittedName>
        <fullName evidence="2">Uncharacterized protein</fullName>
    </submittedName>
</protein>
<keyword evidence="1" id="KW-1133">Transmembrane helix</keyword>
<reference evidence="2 3" key="1">
    <citation type="submission" date="2020-03" db="EMBL/GenBank/DDBJ databases">
        <title>Chryseoglobus sp. isolated from a deep-sea seamount.</title>
        <authorList>
            <person name="Zhang D.-C."/>
        </authorList>
    </citation>
    <scope>NUCLEOTIDE SEQUENCE [LARGE SCALE GENOMIC DNA]</scope>
    <source>
        <strain evidence="2 3">KN1116</strain>
    </source>
</reference>
<comment type="caution">
    <text evidence="2">The sequence shown here is derived from an EMBL/GenBank/DDBJ whole genome shotgun (WGS) entry which is preliminary data.</text>
</comment>
<keyword evidence="1" id="KW-0812">Transmembrane</keyword>
<gene>
    <name evidence="2" type="ORF">FK219_013170</name>
</gene>
<feature type="transmembrane region" description="Helical" evidence="1">
    <location>
        <begin position="20"/>
        <end position="44"/>
    </location>
</feature>
<dbReference type="AlphaFoldDB" id="A0A9E5MJE5"/>
<keyword evidence="1" id="KW-0472">Membrane</keyword>
<dbReference type="EMBL" id="VIKT02000042">
    <property type="protein sequence ID" value="NHF64173.1"/>
    <property type="molecule type" value="Genomic_DNA"/>
</dbReference>